<feature type="transmembrane region" description="Helical" evidence="1">
    <location>
        <begin position="42"/>
        <end position="63"/>
    </location>
</feature>
<name>A0A8J2ZCW9_9PROT</name>
<gene>
    <name evidence="2" type="ORF">GCM10010964_30000</name>
</gene>
<feature type="transmembrane region" description="Helical" evidence="1">
    <location>
        <begin position="189"/>
        <end position="210"/>
    </location>
</feature>
<sequence length="245" mass="24809">MVMDRLPQFLRLLLENLRDLAPLVLVVGFFQAAVLREAPPDLAAKLAGAVLVVLGLTLFVRGLSMSLFPLGEGLADTFARRGNLTLLLAFAFAIGFGSTVAEPALHAVTRQAAEAAAAAGRVAGDGAAERYALALRYAASAAVGAAVALGCLRIILGWPAVWFLLGGYGLVAALALLGETPMLGVAADAGAAATSAINIPLIAALGIGLASTIRGRRPLADGFGVVALASLMPMLTVLVGALVMG</sequence>
<feature type="transmembrane region" description="Helical" evidence="1">
    <location>
        <begin position="222"/>
        <end position="244"/>
    </location>
</feature>
<evidence type="ECO:0000256" key="1">
    <source>
        <dbReference type="SAM" id="Phobius"/>
    </source>
</evidence>
<dbReference type="Proteomes" id="UP000597507">
    <property type="component" value="Unassembled WGS sequence"/>
</dbReference>
<dbReference type="AlphaFoldDB" id="A0A8J2ZCW9"/>
<evidence type="ECO:0000313" key="2">
    <source>
        <dbReference type="EMBL" id="GGG40392.1"/>
    </source>
</evidence>
<reference evidence="2 3" key="1">
    <citation type="journal article" date="2014" name="Int. J. Syst. Evol. Microbiol.">
        <title>Complete genome sequence of Corynebacterium casei LMG S-19264T (=DSM 44701T), isolated from a smear-ripened cheese.</title>
        <authorList>
            <consortium name="US DOE Joint Genome Institute (JGI-PGF)"/>
            <person name="Walter F."/>
            <person name="Albersmeier A."/>
            <person name="Kalinowski J."/>
            <person name="Ruckert C."/>
        </authorList>
    </citation>
    <scope>NUCLEOTIDE SEQUENCE [LARGE SCALE GENOMIC DNA]</scope>
    <source>
        <strain evidence="2 3">CGMCC 1.16330</strain>
    </source>
</reference>
<keyword evidence="1" id="KW-0472">Membrane</keyword>
<feature type="transmembrane region" description="Helical" evidence="1">
    <location>
        <begin position="134"/>
        <end position="152"/>
    </location>
</feature>
<comment type="caution">
    <text evidence="2">The sequence shown here is derived from an EMBL/GenBank/DDBJ whole genome shotgun (WGS) entry which is preliminary data.</text>
</comment>
<feature type="transmembrane region" description="Helical" evidence="1">
    <location>
        <begin position="84"/>
        <end position="101"/>
    </location>
</feature>
<keyword evidence="1" id="KW-1133">Transmembrane helix</keyword>
<dbReference type="InterPro" id="IPR011435">
    <property type="entry name" value="UmpAB"/>
</dbReference>
<feature type="transmembrane region" description="Helical" evidence="1">
    <location>
        <begin position="159"/>
        <end position="177"/>
    </location>
</feature>
<protein>
    <submittedName>
        <fullName evidence="2">Membrane protein</fullName>
    </submittedName>
</protein>
<dbReference type="Pfam" id="PF07556">
    <property type="entry name" value="DUF1538"/>
    <property type="match status" value="1"/>
</dbReference>
<evidence type="ECO:0000313" key="3">
    <source>
        <dbReference type="Proteomes" id="UP000597507"/>
    </source>
</evidence>
<feature type="transmembrane region" description="Helical" evidence="1">
    <location>
        <begin position="20"/>
        <end position="36"/>
    </location>
</feature>
<accession>A0A8J2ZCW9</accession>
<dbReference type="EMBL" id="BMKS01000009">
    <property type="protein sequence ID" value="GGG40392.1"/>
    <property type="molecule type" value="Genomic_DNA"/>
</dbReference>
<keyword evidence="1" id="KW-0812">Transmembrane</keyword>
<proteinExistence type="predicted"/>
<keyword evidence="3" id="KW-1185">Reference proteome</keyword>
<organism evidence="2 3">
    <name type="scientific">Caldovatus sediminis</name>
    <dbReference type="NCBI Taxonomy" id="2041189"/>
    <lineage>
        <taxon>Bacteria</taxon>
        <taxon>Pseudomonadati</taxon>
        <taxon>Pseudomonadota</taxon>
        <taxon>Alphaproteobacteria</taxon>
        <taxon>Acetobacterales</taxon>
        <taxon>Roseomonadaceae</taxon>
        <taxon>Caldovatus</taxon>
    </lineage>
</organism>